<name>A0A6C0ADV8_9ZZZZ</name>
<protein>
    <submittedName>
        <fullName evidence="1">Uncharacterized protein</fullName>
    </submittedName>
</protein>
<organism evidence="1">
    <name type="scientific">viral metagenome</name>
    <dbReference type="NCBI Taxonomy" id="1070528"/>
    <lineage>
        <taxon>unclassified sequences</taxon>
        <taxon>metagenomes</taxon>
        <taxon>organismal metagenomes</taxon>
    </lineage>
</organism>
<proteinExistence type="predicted"/>
<dbReference type="AlphaFoldDB" id="A0A6C0ADV8"/>
<accession>A0A6C0ADV8</accession>
<sequence length="60" mass="7265">MIIHKNNLVYTYKIFINEFNKSEIKKILEKIVFDIENILNLSLDNHSAEDLFEYINNFEE</sequence>
<reference evidence="1" key="1">
    <citation type="journal article" date="2020" name="Nature">
        <title>Giant virus diversity and host interactions through global metagenomics.</title>
        <authorList>
            <person name="Schulz F."/>
            <person name="Roux S."/>
            <person name="Paez-Espino D."/>
            <person name="Jungbluth S."/>
            <person name="Walsh D.A."/>
            <person name="Denef V.J."/>
            <person name="McMahon K.D."/>
            <person name="Konstantinidis K.T."/>
            <person name="Eloe-Fadrosh E.A."/>
            <person name="Kyrpides N.C."/>
            <person name="Woyke T."/>
        </authorList>
    </citation>
    <scope>NUCLEOTIDE SEQUENCE</scope>
    <source>
        <strain evidence="1">GVMAG-S-1021933-23</strain>
    </source>
</reference>
<dbReference type="EMBL" id="MN740593">
    <property type="protein sequence ID" value="QHS77919.1"/>
    <property type="molecule type" value="Genomic_DNA"/>
</dbReference>
<evidence type="ECO:0000313" key="1">
    <source>
        <dbReference type="EMBL" id="QHS77919.1"/>
    </source>
</evidence>